<reference evidence="1 2" key="1">
    <citation type="submission" date="2017-03" db="EMBL/GenBank/DDBJ databases">
        <title>Genome of the blue death feigning beetle - Asbolus verrucosus.</title>
        <authorList>
            <person name="Rider S.D."/>
        </authorList>
    </citation>
    <scope>NUCLEOTIDE SEQUENCE [LARGE SCALE GENOMIC DNA]</scope>
    <source>
        <strain evidence="1">Butters</strain>
        <tissue evidence="1">Head and leg muscle</tissue>
    </source>
</reference>
<gene>
    <name evidence="1" type="ORF">BDFB_013151</name>
</gene>
<comment type="caution">
    <text evidence="1">The sequence shown here is derived from an EMBL/GenBank/DDBJ whole genome shotgun (WGS) entry which is preliminary data.</text>
</comment>
<dbReference type="Proteomes" id="UP000292052">
    <property type="component" value="Unassembled WGS sequence"/>
</dbReference>
<protein>
    <submittedName>
        <fullName evidence="1">Uncharacterized protein</fullName>
    </submittedName>
</protein>
<feature type="non-terminal residue" evidence="1">
    <location>
        <position position="1"/>
    </location>
</feature>
<keyword evidence="2" id="KW-1185">Reference proteome</keyword>
<name>A0A482VP32_ASBVE</name>
<accession>A0A482VP32</accession>
<evidence type="ECO:0000313" key="1">
    <source>
        <dbReference type="EMBL" id="RZC34168.1"/>
    </source>
</evidence>
<dbReference type="AlphaFoldDB" id="A0A482VP32"/>
<proteinExistence type="predicted"/>
<evidence type="ECO:0000313" key="2">
    <source>
        <dbReference type="Proteomes" id="UP000292052"/>
    </source>
</evidence>
<dbReference type="OrthoDB" id="6782577at2759"/>
<sequence>VDDIEDRGSVFVITIPKTKTNKKQVFTIVNNEKICSLVLYTKYTTLRPASINHRRFFPPYKNNKSTAQPVGKKHFRKCSQDICEVSSTF</sequence>
<dbReference type="EMBL" id="QDEB01082419">
    <property type="protein sequence ID" value="RZC34168.1"/>
    <property type="molecule type" value="Genomic_DNA"/>
</dbReference>
<organism evidence="1 2">
    <name type="scientific">Asbolus verrucosus</name>
    <name type="common">Desert ironclad beetle</name>
    <dbReference type="NCBI Taxonomy" id="1661398"/>
    <lineage>
        <taxon>Eukaryota</taxon>
        <taxon>Metazoa</taxon>
        <taxon>Ecdysozoa</taxon>
        <taxon>Arthropoda</taxon>
        <taxon>Hexapoda</taxon>
        <taxon>Insecta</taxon>
        <taxon>Pterygota</taxon>
        <taxon>Neoptera</taxon>
        <taxon>Endopterygota</taxon>
        <taxon>Coleoptera</taxon>
        <taxon>Polyphaga</taxon>
        <taxon>Cucujiformia</taxon>
        <taxon>Tenebrionidae</taxon>
        <taxon>Pimeliinae</taxon>
        <taxon>Asbolus</taxon>
    </lineage>
</organism>